<dbReference type="Gene3D" id="1.25.40.10">
    <property type="entry name" value="Tetratricopeptide repeat domain"/>
    <property type="match status" value="1"/>
</dbReference>
<keyword evidence="1" id="KW-0732">Signal</keyword>
<name>A0A2S4NAX8_9FLAO</name>
<evidence type="ECO:0000313" key="4">
    <source>
        <dbReference type="Proteomes" id="UP000237056"/>
    </source>
</evidence>
<dbReference type="Gene3D" id="2.60.40.3140">
    <property type="match status" value="1"/>
</dbReference>
<comment type="caution">
    <text evidence="3">The sequence shown here is derived from an EMBL/GenBank/DDBJ whole genome shotgun (WGS) entry which is preliminary data.</text>
</comment>
<dbReference type="RefSeq" id="WP_103725094.1">
    <property type="nucleotide sequence ID" value="NZ_PQNY01000002.1"/>
</dbReference>
<dbReference type="SUPFAM" id="SSF54001">
    <property type="entry name" value="Cysteine proteinases"/>
    <property type="match status" value="1"/>
</dbReference>
<evidence type="ECO:0000313" key="3">
    <source>
        <dbReference type="EMBL" id="POS02851.1"/>
    </source>
</evidence>
<protein>
    <submittedName>
        <fullName evidence="3">Transglutaminase superfamily protein</fullName>
    </submittedName>
</protein>
<feature type="domain" description="Transglutaminase-like" evidence="2">
    <location>
        <begin position="888"/>
        <end position="986"/>
    </location>
</feature>
<gene>
    <name evidence="3" type="ORF">Q361_102164</name>
</gene>
<organism evidence="3 4">
    <name type="scientific">Flavobacterium croceum DSM 17960</name>
    <dbReference type="NCBI Taxonomy" id="1121886"/>
    <lineage>
        <taxon>Bacteria</taxon>
        <taxon>Pseudomonadati</taxon>
        <taxon>Bacteroidota</taxon>
        <taxon>Flavobacteriia</taxon>
        <taxon>Flavobacteriales</taxon>
        <taxon>Flavobacteriaceae</taxon>
        <taxon>Flavobacterium</taxon>
    </lineage>
</organism>
<feature type="signal peptide" evidence="1">
    <location>
        <begin position="1"/>
        <end position="18"/>
    </location>
</feature>
<dbReference type="InterPro" id="IPR002931">
    <property type="entry name" value="Transglutaminase-like"/>
</dbReference>
<dbReference type="Proteomes" id="UP000237056">
    <property type="component" value="Unassembled WGS sequence"/>
</dbReference>
<dbReference type="SUPFAM" id="SSF48452">
    <property type="entry name" value="TPR-like"/>
    <property type="match status" value="1"/>
</dbReference>
<reference evidence="3 4" key="1">
    <citation type="submission" date="2018-01" db="EMBL/GenBank/DDBJ databases">
        <title>Genomic Encyclopedia of Type Strains, Phase I: the one thousand microbial genomes (KMG-I) project.</title>
        <authorList>
            <person name="Goeker M."/>
        </authorList>
    </citation>
    <scope>NUCLEOTIDE SEQUENCE [LARGE SCALE GENOMIC DNA]</scope>
    <source>
        <strain evidence="3 4">DSM 17960</strain>
    </source>
</reference>
<feature type="chain" id="PRO_5015398128" evidence="1">
    <location>
        <begin position="19"/>
        <end position="1248"/>
    </location>
</feature>
<dbReference type="AlphaFoldDB" id="A0A2S4NAX8"/>
<dbReference type="Pfam" id="PF01841">
    <property type="entry name" value="Transglut_core"/>
    <property type="match status" value="1"/>
</dbReference>
<dbReference type="OrthoDB" id="98874at2"/>
<dbReference type="EMBL" id="PQNY01000002">
    <property type="protein sequence ID" value="POS02851.1"/>
    <property type="molecule type" value="Genomic_DNA"/>
</dbReference>
<dbReference type="Gene3D" id="3.10.620.30">
    <property type="match status" value="1"/>
</dbReference>
<dbReference type="InterPro" id="IPR038765">
    <property type="entry name" value="Papain-like_cys_pep_sf"/>
</dbReference>
<sequence>MKKIVFVLVCLFVVTVSAQQQNYSQVLQLLLENKRTEARNLFDKQFSKSKYNQVELLFLDALIDEEMGRIEYDATFLKNIENLPNAQYYIDPLINSNFVCGNINGEYFDDLMVEKINFLAQSKAFKNFNIVQYRKAILERKKNNLAEATTVFNAFQAIKKWQFCGVFENLNSSGLETEYEPEYYAKNDKLFNANSNGKVGWYNPKKEQNEIYHFFYNEAEYGTGIMYAQTFVTIPENKTYNLSFGTSKGLKIFVNDTEIYTNNDTGTNNIDAYTLTINLKKGTNRILFKVENERASYLAVLLRNLDTTIATELQYSDTYMPYQTSSLEEINPQEVSLPFEKYFKDLVAKNPDNVLYRILLYEAYAANEKKELAQEALEGLDIKYPKSSLIMKYFNKYYTLMDDSQKVEEIFKNMETNDKDYVLCTLNKMSDSDWLRNAPLKELEEYRDKSKQYKAIYYTNMFDFILASRNLDKEKMFSLMQNLLDNSHNNINFKQIVASLYLSLKDDKTKYLQMLEEINASVEDYEVQRMLISSYQDANRKEDAKKLMLQQINKYPYLNDYRNRYITVLNNENKYDEALQYIEENLAYYPYSFENLKKKAQVYIDKKDIKNAEKYIRESLSHNSGDSDLRERLYDITKVHDEIEDVETKDIYKLIKERRNTTLKGDFGVTYLLDEYIVNVLPEGGRKSKVTYVYEITSEKGIEEMKEYSISNYDNIIKSEVIKQDGSVVPADDGGGTLVFTDLKVGDVLFIQYDRFENSYGRFYKDFDVSCYFNSIYPEVEVSFTIIYPQDVKFNTYYNNGQMPFSTKKINGKNCMVWKKTNVPALALQEPYAPIYGDITNTLQVGTIQSWKEISNWYADLVKKNLKTDKITKNTFTEIFPNGFSNLSEEERAKKIYTYIEKNINYSSQDFRQSGYVPQKPSKTITTKLGDCKDVSTLFVSLAQMANLKANLVLVLTNDNGDAAMALPNKDFNHCIVKVWIDNKEYFLELTDKYLPFKALPMSLYQANALVISFDKTENEKSTIVKIPFTNAIKNITTSETVINVDENSKTFTNKITQQGAGKSYYNEFFLPSTTEEIRKKRIEEDFNQILKKVVTYKYAKQLSNEMFEPSMQFETQFSIQERLQTVGSLKIMPVNFIQNVYTRDIISQDTRKYDIRYMNYENTNEYHNTVFVNVPKEMKIIEIPQNKTLSFKGHSYSISYELTAPNTLKVTRNALLSWENIKPSDYPLFKKYVEEVIAAEEQIVGFK</sequence>
<evidence type="ECO:0000259" key="2">
    <source>
        <dbReference type="Pfam" id="PF01841"/>
    </source>
</evidence>
<dbReference type="InterPro" id="IPR011990">
    <property type="entry name" value="TPR-like_helical_dom_sf"/>
</dbReference>
<proteinExistence type="predicted"/>
<accession>A0A2S4NAX8</accession>
<evidence type="ECO:0000256" key="1">
    <source>
        <dbReference type="SAM" id="SignalP"/>
    </source>
</evidence>
<keyword evidence="4" id="KW-1185">Reference proteome</keyword>